<keyword evidence="3 10" id="KW-0132">Cell division</keyword>
<comment type="similarity">
    <text evidence="10">Belongs to the MurCDEF family. MurF subfamily.</text>
</comment>
<protein>
    <recommendedName>
        <fullName evidence="10 11">UDP-N-acetylmuramoyl-tripeptide--D-alanyl-D-alanine ligase</fullName>
        <ecNumber evidence="10 11">6.3.2.10</ecNumber>
    </recommendedName>
    <alternativeName>
        <fullName evidence="10">D-alanyl-D-alanine-adding enzyme</fullName>
    </alternativeName>
</protein>
<dbReference type="Gene3D" id="3.40.1190.10">
    <property type="entry name" value="Mur-like, catalytic domain"/>
    <property type="match status" value="1"/>
</dbReference>
<organism evidence="15 16">
    <name type="scientific">Vagococcus zengguangii</name>
    <dbReference type="NCBI Taxonomy" id="2571750"/>
    <lineage>
        <taxon>Bacteria</taxon>
        <taxon>Bacillati</taxon>
        <taxon>Bacillota</taxon>
        <taxon>Bacilli</taxon>
        <taxon>Lactobacillales</taxon>
        <taxon>Enterococcaceae</taxon>
        <taxon>Vagococcus</taxon>
    </lineage>
</organism>
<feature type="domain" description="Mur ligase C-terminal" evidence="13">
    <location>
        <begin position="318"/>
        <end position="446"/>
    </location>
</feature>
<dbReference type="AlphaFoldDB" id="A0A4D7CRL1"/>
<comment type="catalytic activity">
    <reaction evidence="11">
        <text>D-alanyl-D-alanine + UDP-N-acetyl-alpha-D-muramoyl-L-alanyl-gamma-D-glutamyl-meso-2,6-diaminopimelate + ATP = UDP-N-acetyl-alpha-D-muramoyl-L-alanyl-gamma-D-glutamyl-meso-2,6-diaminopimeloyl-D-alanyl-D-alanine + ADP + phosphate + H(+)</text>
        <dbReference type="Rhea" id="RHEA:28374"/>
        <dbReference type="ChEBI" id="CHEBI:15378"/>
        <dbReference type="ChEBI" id="CHEBI:30616"/>
        <dbReference type="ChEBI" id="CHEBI:43474"/>
        <dbReference type="ChEBI" id="CHEBI:57822"/>
        <dbReference type="ChEBI" id="CHEBI:61386"/>
        <dbReference type="ChEBI" id="CHEBI:83905"/>
        <dbReference type="ChEBI" id="CHEBI:456216"/>
        <dbReference type="EC" id="6.3.2.10"/>
    </reaction>
</comment>
<keyword evidence="1 10" id="KW-0963">Cytoplasm</keyword>
<dbReference type="InterPro" id="IPR000713">
    <property type="entry name" value="Mur_ligase_N"/>
</dbReference>
<dbReference type="SUPFAM" id="SSF53244">
    <property type="entry name" value="MurD-like peptide ligases, peptide-binding domain"/>
    <property type="match status" value="1"/>
</dbReference>
<evidence type="ECO:0000256" key="1">
    <source>
        <dbReference type="ARBA" id="ARBA00022490"/>
    </source>
</evidence>
<dbReference type="Gene3D" id="3.40.1390.10">
    <property type="entry name" value="MurE/MurF, N-terminal domain"/>
    <property type="match status" value="1"/>
</dbReference>
<dbReference type="PANTHER" id="PTHR43024">
    <property type="entry name" value="UDP-N-ACETYLMURAMOYL-TRIPEPTIDE--D-ALANYL-D-ALANINE LIGASE"/>
    <property type="match status" value="1"/>
</dbReference>
<dbReference type="GO" id="GO:0047480">
    <property type="term" value="F:UDP-N-acetylmuramoyl-tripeptide-D-alanyl-D-alanine ligase activity"/>
    <property type="evidence" value="ECO:0007669"/>
    <property type="project" value="UniProtKB-UniRule"/>
</dbReference>
<feature type="binding site" evidence="10">
    <location>
        <begin position="112"/>
        <end position="118"/>
    </location>
    <ligand>
        <name>ATP</name>
        <dbReference type="ChEBI" id="CHEBI:30616"/>
    </ligand>
</feature>
<keyword evidence="5 10" id="KW-0067">ATP-binding</keyword>
<feature type="domain" description="Mur ligase central" evidence="14">
    <location>
        <begin position="110"/>
        <end position="294"/>
    </location>
</feature>
<gene>
    <name evidence="10" type="primary">murF</name>
    <name evidence="15" type="ORF">FA707_06900</name>
</gene>
<dbReference type="Pfam" id="PF08245">
    <property type="entry name" value="Mur_ligase_M"/>
    <property type="match status" value="1"/>
</dbReference>
<dbReference type="GO" id="GO:0051301">
    <property type="term" value="P:cell division"/>
    <property type="evidence" value="ECO:0007669"/>
    <property type="project" value="UniProtKB-KW"/>
</dbReference>
<proteinExistence type="inferred from homology"/>
<dbReference type="Proteomes" id="UP000298615">
    <property type="component" value="Chromosome"/>
</dbReference>
<dbReference type="InterPro" id="IPR004101">
    <property type="entry name" value="Mur_ligase_C"/>
</dbReference>
<dbReference type="HAMAP" id="MF_02019">
    <property type="entry name" value="MurF"/>
    <property type="match status" value="1"/>
</dbReference>
<dbReference type="GO" id="GO:0009252">
    <property type="term" value="P:peptidoglycan biosynthetic process"/>
    <property type="evidence" value="ECO:0007669"/>
    <property type="project" value="UniProtKB-UniRule"/>
</dbReference>
<dbReference type="GO" id="GO:0071555">
    <property type="term" value="P:cell wall organization"/>
    <property type="evidence" value="ECO:0007669"/>
    <property type="project" value="UniProtKB-KW"/>
</dbReference>
<dbReference type="SUPFAM" id="SSF63418">
    <property type="entry name" value="MurE/MurF N-terminal domain"/>
    <property type="match status" value="1"/>
</dbReference>
<dbReference type="InterPro" id="IPR051046">
    <property type="entry name" value="MurCDEF_CellWall_CoF430Synth"/>
</dbReference>
<dbReference type="SUPFAM" id="SSF53623">
    <property type="entry name" value="MurD-like peptide ligases, catalytic domain"/>
    <property type="match status" value="1"/>
</dbReference>
<evidence type="ECO:0000256" key="7">
    <source>
        <dbReference type="ARBA" id="ARBA00022984"/>
    </source>
</evidence>
<reference evidence="15 16" key="1">
    <citation type="submission" date="2019-04" db="EMBL/GenBank/DDBJ databases">
        <title>Vagococcus sp. nov., isolated from faeces of yaks (Bos grunniens).</title>
        <authorList>
            <person name="Ge Y."/>
        </authorList>
    </citation>
    <scope>NUCLEOTIDE SEQUENCE [LARGE SCALE GENOMIC DNA]</scope>
    <source>
        <strain evidence="15 16">MN-17</strain>
    </source>
</reference>
<evidence type="ECO:0000313" key="16">
    <source>
        <dbReference type="Proteomes" id="UP000298615"/>
    </source>
</evidence>
<dbReference type="GO" id="GO:0008766">
    <property type="term" value="F:UDP-N-acetylmuramoylalanyl-D-glutamyl-2,6-diaminopimelate-D-alanyl-D-alanine ligase activity"/>
    <property type="evidence" value="ECO:0007669"/>
    <property type="project" value="RHEA"/>
</dbReference>
<keyword evidence="2 10" id="KW-0436">Ligase</keyword>
<evidence type="ECO:0000256" key="5">
    <source>
        <dbReference type="ARBA" id="ARBA00022840"/>
    </source>
</evidence>
<feature type="domain" description="Mur ligase N-terminal catalytic" evidence="12">
    <location>
        <begin position="27"/>
        <end position="96"/>
    </location>
</feature>
<dbReference type="InterPro" id="IPR013221">
    <property type="entry name" value="Mur_ligase_cen"/>
</dbReference>
<keyword evidence="9 10" id="KW-0961">Cell wall biogenesis/degradation</keyword>
<evidence type="ECO:0000256" key="3">
    <source>
        <dbReference type="ARBA" id="ARBA00022618"/>
    </source>
</evidence>
<evidence type="ECO:0000259" key="13">
    <source>
        <dbReference type="Pfam" id="PF02875"/>
    </source>
</evidence>
<evidence type="ECO:0000256" key="6">
    <source>
        <dbReference type="ARBA" id="ARBA00022960"/>
    </source>
</evidence>
<comment type="function">
    <text evidence="10 11">Involved in cell wall formation. Catalyzes the final step in the synthesis of UDP-N-acetylmuramoyl-pentapeptide, the precursor of murein.</text>
</comment>
<dbReference type="GO" id="GO:0008360">
    <property type="term" value="P:regulation of cell shape"/>
    <property type="evidence" value="ECO:0007669"/>
    <property type="project" value="UniProtKB-KW"/>
</dbReference>
<evidence type="ECO:0000259" key="14">
    <source>
        <dbReference type="Pfam" id="PF08245"/>
    </source>
</evidence>
<keyword evidence="4 10" id="KW-0547">Nucleotide-binding</keyword>
<evidence type="ECO:0000256" key="4">
    <source>
        <dbReference type="ARBA" id="ARBA00022741"/>
    </source>
</evidence>
<evidence type="ECO:0000256" key="11">
    <source>
        <dbReference type="RuleBase" id="RU004136"/>
    </source>
</evidence>
<evidence type="ECO:0000313" key="15">
    <source>
        <dbReference type="EMBL" id="QCI86709.1"/>
    </source>
</evidence>
<dbReference type="Pfam" id="PF02875">
    <property type="entry name" value="Mur_ligase_C"/>
    <property type="match status" value="1"/>
</dbReference>
<dbReference type="EMBL" id="CP039712">
    <property type="protein sequence ID" value="QCI86709.1"/>
    <property type="molecule type" value="Genomic_DNA"/>
</dbReference>
<dbReference type="InterPro" id="IPR036615">
    <property type="entry name" value="Mur_ligase_C_dom_sf"/>
</dbReference>
<dbReference type="GO" id="GO:0005737">
    <property type="term" value="C:cytoplasm"/>
    <property type="evidence" value="ECO:0007669"/>
    <property type="project" value="UniProtKB-SubCell"/>
</dbReference>
<dbReference type="Gene3D" id="3.90.190.20">
    <property type="entry name" value="Mur ligase, C-terminal domain"/>
    <property type="match status" value="1"/>
</dbReference>
<dbReference type="NCBIfam" id="TIGR01143">
    <property type="entry name" value="murF"/>
    <property type="match status" value="1"/>
</dbReference>
<evidence type="ECO:0000256" key="9">
    <source>
        <dbReference type="ARBA" id="ARBA00023316"/>
    </source>
</evidence>
<dbReference type="InterPro" id="IPR035911">
    <property type="entry name" value="MurE/MurF_N"/>
</dbReference>
<dbReference type="PANTHER" id="PTHR43024:SF1">
    <property type="entry name" value="UDP-N-ACETYLMURAMOYL-TRIPEPTIDE--D-ALANYL-D-ALANINE LIGASE"/>
    <property type="match status" value="1"/>
</dbReference>
<dbReference type="UniPathway" id="UPA00219"/>
<accession>A0A4D7CRL1</accession>
<evidence type="ECO:0000256" key="10">
    <source>
        <dbReference type="HAMAP-Rule" id="MF_02019"/>
    </source>
</evidence>
<keyword evidence="6 10" id="KW-0133">Cell shape</keyword>
<evidence type="ECO:0000259" key="12">
    <source>
        <dbReference type="Pfam" id="PF01225"/>
    </source>
</evidence>
<dbReference type="InterPro" id="IPR036565">
    <property type="entry name" value="Mur-like_cat_sf"/>
</dbReference>
<evidence type="ECO:0000256" key="2">
    <source>
        <dbReference type="ARBA" id="ARBA00022598"/>
    </source>
</evidence>
<name>A0A4D7CRL1_9ENTE</name>
<keyword evidence="16" id="KW-1185">Reference proteome</keyword>
<evidence type="ECO:0000256" key="8">
    <source>
        <dbReference type="ARBA" id="ARBA00023306"/>
    </source>
</evidence>
<sequence>MLTIGEIVEVLSGKLIADHGEDDVVVESVEFDTRKVVSGSLFVPLKGVRDGHEFVPQAIENGAVATLWEAGNANIQPEGIAIIEVADVLQSLQDLAYYFVQKIEPRVVGVTGSNGKTTTKDMLDSVLSQSFKTYKTQGNYNNDIGLPYTILHMPIDTELLVLEMGMNHKDEIRPLSLIAEPELAAITIIGESHIEYLGSRQGIAEAKMEIVVGLAADGELIIPGNEPLLEPLVEDLAQQVVRFGQQGNEDISATIVESSKHSVTFTVSVFPGETFMIPIVGDYNVNNALIAIQAGRYFELSVDQIKIGLANLNLTQSRAEWVKAWNGAEILNDAYNANPTAMSLVLETFSQIDVNEDGKRIAILADMGELGEQSQEMHESMLEAIDFDAIHHIVLYGEWMGYLADKIVTADTLVPLDYFNKEERSELVARLEEIIAPNDLVLFKGSNSMQLSEIIKEISEK</sequence>
<comment type="pathway">
    <text evidence="10 11">Cell wall biogenesis; peptidoglycan biosynthesis.</text>
</comment>
<keyword evidence="7 10" id="KW-0573">Peptidoglycan synthesis</keyword>
<dbReference type="Pfam" id="PF01225">
    <property type="entry name" value="Mur_ligase"/>
    <property type="match status" value="1"/>
</dbReference>
<keyword evidence="8 10" id="KW-0131">Cell cycle</keyword>
<comment type="subcellular location">
    <subcellularLocation>
        <location evidence="10 11">Cytoplasm</location>
    </subcellularLocation>
</comment>
<dbReference type="GO" id="GO:0005524">
    <property type="term" value="F:ATP binding"/>
    <property type="evidence" value="ECO:0007669"/>
    <property type="project" value="UniProtKB-UniRule"/>
</dbReference>
<comment type="catalytic activity">
    <reaction evidence="10">
        <text>UDP-N-acetyl-alpha-D-muramoyl-L-alanyl-gamma-D-glutamyl-L-lysine + D-alanyl-D-alanine + ATP = UDP-N-acetyl-alpha-D-muramoyl-L-alanyl-gamma-D-glutamyl-L-lysyl-D-alanyl-D-alanine + ADP + phosphate + H(+)</text>
        <dbReference type="Rhea" id="RHEA:16085"/>
        <dbReference type="ChEBI" id="CHEBI:15378"/>
        <dbReference type="ChEBI" id="CHEBI:30616"/>
        <dbReference type="ChEBI" id="CHEBI:43474"/>
        <dbReference type="ChEBI" id="CHEBI:57822"/>
        <dbReference type="ChEBI" id="CHEBI:70758"/>
        <dbReference type="ChEBI" id="CHEBI:83903"/>
        <dbReference type="ChEBI" id="CHEBI:456216"/>
        <dbReference type="EC" id="6.3.2.10"/>
    </reaction>
</comment>
<dbReference type="RefSeq" id="WP_136953540.1">
    <property type="nucleotide sequence ID" value="NZ_CP039712.1"/>
</dbReference>
<dbReference type="InterPro" id="IPR005863">
    <property type="entry name" value="UDP-N-AcMur_synth"/>
</dbReference>
<dbReference type="KEGG" id="vao:FA707_06900"/>
<dbReference type="EC" id="6.3.2.10" evidence="10 11"/>